<evidence type="ECO:0000313" key="4">
    <source>
        <dbReference type="Proteomes" id="UP000326939"/>
    </source>
</evidence>
<evidence type="ECO:0000256" key="1">
    <source>
        <dbReference type="ARBA" id="ARBA00010199"/>
    </source>
</evidence>
<dbReference type="AlphaFoldDB" id="A0A5N5MZE7"/>
<dbReference type="PANTHER" id="PTHR11206">
    <property type="entry name" value="MULTIDRUG RESISTANCE PROTEIN"/>
    <property type="match status" value="1"/>
</dbReference>
<evidence type="ECO:0000256" key="2">
    <source>
        <dbReference type="SAM" id="Phobius"/>
    </source>
</evidence>
<dbReference type="GO" id="GO:0042910">
    <property type="term" value="F:xenobiotic transmembrane transporter activity"/>
    <property type="evidence" value="ECO:0007669"/>
    <property type="project" value="InterPro"/>
</dbReference>
<dbReference type="GO" id="GO:0016020">
    <property type="term" value="C:membrane"/>
    <property type="evidence" value="ECO:0007669"/>
    <property type="project" value="InterPro"/>
</dbReference>
<dbReference type="GO" id="GO:0015297">
    <property type="term" value="F:antiporter activity"/>
    <property type="evidence" value="ECO:0007669"/>
    <property type="project" value="InterPro"/>
</dbReference>
<comment type="caution">
    <text evidence="3">The sequence shown here is derived from an EMBL/GenBank/DDBJ whole genome shotgun (WGS) entry which is preliminary data.</text>
</comment>
<dbReference type="InterPro" id="IPR002528">
    <property type="entry name" value="MATE_fam"/>
</dbReference>
<reference evidence="4" key="1">
    <citation type="journal article" date="2019" name="Gigascience">
        <title>De novo genome assembly of the endangered Acer yangbiense, a plant species with extremely small populations endemic to Yunnan Province, China.</title>
        <authorList>
            <person name="Yang J."/>
            <person name="Wariss H.M."/>
            <person name="Tao L."/>
            <person name="Zhang R."/>
            <person name="Yun Q."/>
            <person name="Hollingsworth P."/>
            <person name="Dao Z."/>
            <person name="Luo G."/>
            <person name="Guo H."/>
            <person name="Ma Y."/>
            <person name="Sun W."/>
        </authorList>
    </citation>
    <scope>NUCLEOTIDE SEQUENCE [LARGE SCALE GENOMIC DNA]</scope>
    <source>
        <strain evidence="4">cv. br00</strain>
    </source>
</reference>
<comment type="similarity">
    <text evidence="1">Belongs to the multi antimicrobial extrusion (MATE) (TC 2.A.66.1) family.</text>
</comment>
<gene>
    <name evidence="3" type="ORF">DKX38_005382</name>
</gene>
<keyword evidence="2" id="KW-0812">Transmembrane</keyword>
<name>A0A5N5MZE7_9ROSI</name>
<dbReference type="Proteomes" id="UP000326939">
    <property type="component" value="Chromosome 4"/>
</dbReference>
<feature type="transmembrane region" description="Helical" evidence="2">
    <location>
        <begin position="53"/>
        <end position="72"/>
    </location>
</feature>
<organism evidence="3 4">
    <name type="scientific">Salix brachista</name>
    <dbReference type="NCBI Taxonomy" id="2182728"/>
    <lineage>
        <taxon>Eukaryota</taxon>
        <taxon>Viridiplantae</taxon>
        <taxon>Streptophyta</taxon>
        <taxon>Embryophyta</taxon>
        <taxon>Tracheophyta</taxon>
        <taxon>Spermatophyta</taxon>
        <taxon>Magnoliopsida</taxon>
        <taxon>eudicotyledons</taxon>
        <taxon>Gunneridae</taxon>
        <taxon>Pentapetalae</taxon>
        <taxon>rosids</taxon>
        <taxon>fabids</taxon>
        <taxon>Malpighiales</taxon>
        <taxon>Salicaceae</taxon>
        <taxon>Saliceae</taxon>
        <taxon>Salix</taxon>
    </lineage>
</organism>
<evidence type="ECO:0000313" key="3">
    <source>
        <dbReference type="EMBL" id="KAB5560425.1"/>
    </source>
</evidence>
<dbReference type="Pfam" id="PF01554">
    <property type="entry name" value="MatE"/>
    <property type="match status" value="1"/>
</dbReference>
<keyword evidence="2" id="KW-1133">Transmembrane helix</keyword>
<dbReference type="EMBL" id="VDCV01000004">
    <property type="protein sequence ID" value="KAB5560425.1"/>
    <property type="molecule type" value="Genomic_DNA"/>
</dbReference>
<feature type="transmembrane region" description="Helical" evidence="2">
    <location>
        <begin position="92"/>
        <end position="109"/>
    </location>
</feature>
<accession>A0A5N5MZE7</accession>
<proteinExistence type="inferred from homology"/>
<keyword evidence="4" id="KW-1185">Reference proteome</keyword>
<protein>
    <submittedName>
        <fullName evidence="3">Uncharacterized protein</fullName>
    </submittedName>
</protein>
<keyword evidence="2" id="KW-0472">Membrane</keyword>
<sequence>MGTSGGCRIEYDDQDDSHQPILQDRRSFAEGTFFCGHLGNLQLAAASLGNTGIQVFVFGVMMGMGSAVETLCGQAYGARKYEMLGIYMQRSTVLLTLSGLVLIGKFWIFQVEKAQNRLLTWNDITEPLLKE</sequence>